<dbReference type="InterPro" id="IPR006311">
    <property type="entry name" value="TAT_signal"/>
</dbReference>
<gene>
    <name evidence="2" type="ORF">HCN52_08680</name>
</gene>
<proteinExistence type="predicted"/>
<dbReference type="RefSeq" id="WP_168087802.1">
    <property type="nucleotide sequence ID" value="NZ_BHZH01000069.1"/>
</dbReference>
<keyword evidence="3" id="KW-1185">Reference proteome</keyword>
<dbReference type="PROSITE" id="PS51318">
    <property type="entry name" value="TAT"/>
    <property type="match status" value="1"/>
</dbReference>
<keyword evidence="1" id="KW-0472">Membrane</keyword>
<dbReference type="EMBL" id="JAAVJC010000049">
    <property type="protein sequence ID" value="NJQ15020.1"/>
    <property type="molecule type" value="Genomic_DNA"/>
</dbReference>
<name>A0ABX1CAV7_9ACTN</name>
<organism evidence="2 3">
    <name type="scientific">Streptomyces bohaiensis</name>
    <dbReference type="NCBI Taxonomy" id="1431344"/>
    <lineage>
        <taxon>Bacteria</taxon>
        <taxon>Bacillati</taxon>
        <taxon>Actinomycetota</taxon>
        <taxon>Actinomycetes</taxon>
        <taxon>Kitasatosporales</taxon>
        <taxon>Streptomycetaceae</taxon>
        <taxon>Streptomyces</taxon>
    </lineage>
</organism>
<feature type="transmembrane region" description="Helical" evidence="1">
    <location>
        <begin position="18"/>
        <end position="37"/>
    </location>
</feature>
<keyword evidence="1" id="KW-1133">Transmembrane helix</keyword>
<comment type="caution">
    <text evidence="2">The sequence shown here is derived from an EMBL/GenBank/DDBJ whole genome shotgun (WGS) entry which is preliminary data.</text>
</comment>
<protein>
    <recommendedName>
        <fullName evidence="4">Heavy metal transporter</fullName>
    </recommendedName>
</protein>
<keyword evidence="1" id="KW-0812">Transmembrane</keyword>
<evidence type="ECO:0000313" key="2">
    <source>
        <dbReference type="EMBL" id="NJQ15020.1"/>
    </source>
</evidence>
<accession>A0ABX1CAV7</accession>
<evidence type="ECO:0000256" key="1">
    <source>
        <dbReference type="SAM" id="Phobius"/>
    </source>
</evidence>
<evidence type="ECO:0000313" key="3">
    <source>
        <dbReference type="Proteomes" id="UP000727056"/>
    </source>
</evidence>
<sequence>MSVSNTPAPTRRPWRRRLLRAVVALTVLAGIAVYVVVHRETQPPVRAAHCTVADRDGARQGEPYRLAPQQAANAATVTVVGSTRELPERAMVIAVATAMQESSLYNIDYGDRDSVGLFQQRPSMGWGSIAEIMDPVYASGQFYDHLVDVPDYLELPLTVAAQEVQRSAFPDEYAKHEPEATVMAAAFTGRESAAVVCSRGSAEPVSGDPAAVAERLAADFPGAPAPVVSAEGLAVPVPPDAPKGRGWALAHWSVVHAVQLGIESVEFDGRQWAVEDAGAGWTESGADAGEILLTVRG</sequence>
<reference evidence="2 3" key="1">
    <citation type="submission" date="2020-03" db="EMBL/GenBank/DDBJ databases">
        <title>Draft genome of Streptomyces sp. ventii, isolated from the Axial Seamount in the Pacific Ocean, and resequencing of the two type strains Streptomyces lonarensis strain NCL 716 and Streptomyces bohaiensis strain 11A07.</title>
        <authorList>
            <person name="Loughran R.M."/>
            <person name="Pfannmuller K.M."/>
            <person name="Wasson B.J."/>
            <person name="Deadmond M.C."/>
            <person name="Paddock B.E."/>
            <person name="Koyack M.J."/>
            <person name="Gallegos D.A."/>
            <person name="Mitchell E.A."/>
            <person name="Ushijima B."/>
            <person name="Saw J.H."/>
            <person name="Mcphail K.L."/>
            <person name="Videau P."/>
        </authorList>
    </citation>
    <scope>NUCLEOTIDE SEQUENCE [LARGE SCALE GENOMIC DNA]</scope>
    <source>
        <strain evidence="2 3">11A07</strain>
    </source>
</reference>
<evidence type="ECO:0008006" key="4">
    <source>
        <dbReference type="Google" id="ProtNLM"/>
    </source>
</evidence>
<dbReference type="Proteomes" id="UP000727056">
    <property type="component" value="Unassembled WGS sequence"/>
</dbReference>